<organism evidence="2 3">
    <name type="scientific">Hydra vulgaris</name>
    <name type="common">Hydra</name>
    <name type="synonym">Hydra attenuata</name>
    <dbReference type="NCBI Taxonomy" id="6087"/>
    <lineage>
        <taxon>Eukaryota</taxon>
        <taxon>Metazoa</taxon>
        <taxon>Cnidaria</taxon>
        <taxon>Hydrozoa</taxon>
        <taxon>Hydroidolina</taxon>
        <taxon>Anthoathecata</taxon>
        <taxon>Aplanulata</taxon>
        <taxon>Hydridae</taxon>
        <taxon>Hydra</taxon>
    </lineage>
</organism>
<accession>A0ABM4BUJ3</accession>
<protein>
    <submittedName>
        <fullName evidence="3">Uncharacterized protein LOC136080160</fullName>
    </submittedName>
</protein>
<evidence type="ECO:0000259" key="1">
    <source>
        <dbReference type="Pfam" id="PF00078"/>
    </source>
</evidence>
<dbReference type="PANTHER" id="PTHR33332">
    <property type="entry name" value="REVERSE TRANSCRIPTASE DOMAIN-CONTAINING PROTEIN"/>
    <property type="match status" value="1"/>
</dbReference>
<sequence length="104" mass="11859">MRDVMTEHLVKHNLLSRHQNGFVKSKSCITNLLEVLDIITEALSDNCAALLILLDFTKAFDRVSHSLLYHKLAGYGFGKNILAWLKDFLENRKQRVVLGNFASE</sequence>
<dbReference type="Proteomes" id="UP001652625">
    <property type="component" value="Chromosome 05"/>
</dbReference>
<evidence type="ECO:0000313" key="2">
    <source>
        <dbReference type="Proteomes" id="UP001652625"/>
    </source>
</evidence>
<dbReference type="Pfam" id="PF00078">
    <property type="entry name" value="RVT_1"/>
    <property type="match status" value="1"/>
</dbReference>
<evidence type="ECO:0000313" key="3">
    <source>
        <dbReference type="RefSeq" id="XP_065652845.1"/>
    </source>
</evidence>
<proteinExistence type="predicted"/>
<reference evidence="3" key="1">
    <citation type="submission" date="2025-08" db="UniProtKB">
        <authorList>
            <consortium name="RefSeq"/>
        </authorList>
    </citation>
    <scope>IDENTIFICATION</scope>
</reference>
<keyword evidence="2" id="KW-1185">Reference proteome</keyword>
<gene>
    <name evidence="3" type="primary">LOC136080160</name>
</gene>
<dbReference type="GeneID" id="136080160"/>
<feature type="domain" description="Reverse transcriptase" evidence="1">
    <location>
        <begin position="4"/>
        <end position="93"/>
    </location>
</feature>
<dbReference type="InterPro" id="IPR000477">
    <property type="entry name" value="RT_dom"/>
</dbReference>
<name>A0ABM4BUJ3_HYDVU</name>
<dbReference type="RefSeq" id="XP_065652845.1">
    <property type="nucleotide sequence ID" value="XM_065796773.1"/>
</dbReference>